<name>A0ABR7ICT9_9FIRM</name>
<dbReference type="RefSeq" id="WP_186982589.1">
    <property type="nucleotide sequence ID" value="NZ_JACOQH010000010.1"/>
</dbReference>
<gene>
    <name evidence="1" type="ORF">H8Z76_11945</name>
</gene>
<reference evidence="1 2" key="1">
    <citation type="submission" date="2020-08" db="EMBL/GenBank/DDBJ databases">
        <title>Genome public.</title>
        <authorList>
            <person name="Liu C."/>
            <person name="Sun Q."/>
        </authorList>
    </citation>
    <scope>NUCLEOTIDE SEQUENCE [LARGE SCALE GENOMIC DNA]</scope>
    <source>
        <strain evidence="1 2">BX0805</strain>
    </source>
</reference>
<organism evidence="1 2">
    <name type="scientific">Roseburia yibonii</name>
    <dbReference type="NCBI Taxonomy" id="2763063"/>
    <lineage>
        <taxon>Bacteria</taxon>
        <taxon>Bacillati</taxon>
        <taxon>Bacillota</taxon>
        <taxon>Clostridia</taxon>
        <taxon>Lachnospirales</taxon>
        <taxon>Lachnospiraceae</taxon>
        <taxon>Roseburia</taxon>
    </lineage>
</organism>
<evidence type="ECO:0000313" key="1">
    <source>
        <dbReference type="EMBL" id="MBC5754708.1"/>
    </source>
</evidence>
<proteinExistence type="predicted"/>
<dbReference type="EMBL" id="JACOQH010000010">
    <property type="protein sequence ID" value="MBC5754708.1"/>
    <property type="molecule type" value="Genomic_DNA"/>
</dbReference>
<dbReference type="Proteomes" id="UP000621540">
    <property type="component" value="Unassembled WGS sequence"/>
</dbReference>
<accession>A0ABR7ICT9</accession>
<evidence type="ECO:0000313" key="2">
    <source>
        <dbReference type="Proteomes" id="UP000621540"/>
    </source>
</evidence>
<protein>
    <submittedName>
        <fullName evidence="1">Uncharacterized protein</fullName>
    </submittedName>
</protein>
<comment type="caution">
    <text evidence="1">The sequence shown here is derived from an EMBL/GenBank/DDBJ whole genome shotgun (WGS) entry which is preliminary data.</text>
</comment>
<keyword evidence="2" id="KW-1185">Reference proteome</keyword>
<sequence>MKKKITGFIIFMICAVCMGCSQKMAKAERETGSIFDMQKSQEVVICDAEGNQLADITDARQIDDFTDKLNIDEWKISEVGEDAVLLYQIRMYYDKAQDKKAELKLYENQYAEFSMGKQSFDFKIPQEVQEAVENLQQ</sequence>